<dbReference type="InterPro" id="IPR029063">
    <property type="entry name" value="SAM-dependent_MTases_sf"/>
</dbReference>
<gene>
    <name evidence="7" type="ORF">BV898_08023</name>
</gene>
<reference evidence="8" key="1">
    <citation type="submission" date="2017-01" db="EMBL/GenBank/DDBJ databases">
        <title>Comparative genomics of anhydrobiosis in the tardigrade Hypsibius dujardini.</title>
        <authorList>
            <person name="Yoshida Y."/>
            <person name="Koutsovoulos G."/>
            <person name="Laetsch D."/>
            <person name="Stevens L."/>
            <person name="Kumar S."/>
            <person name="Horikawa D."/>
            <person name="Ishino K."/>
            <person name="Komine S."/>
            <person name="Tomita M."/>
            <person name="Blaxter M."/>
            <person name="Arakawa K."/>
        </authorList>
    </citation>
    <scope>NUCLEOTIDE SEQUENCE [LARGE SCALE GENOMIC DNA]</scope>
    <source>
        <strain evidence="8">Z151</strain>
    </source>
</reference>
<dbReference type="GO" id="GO:0035498">
    <property type="term" value="P:carnosine metabolic process"/>
    <property type="evidence" value="ECO:0007669"/>
    <property type="project" value="TreeGrafter"/>
</dbReference>
<evidence type="ECO:0000256" key="1">
    <source>
        <dbReference type="ARBA" id="ARBA00010086"/>
    </source>
</evidence>
<keyword evidence="8" id="KW-1185">Reference proteome</keyword>
<feature type="compositionally biased region" description="Basic and acidic residues" evidence="6">
    <location>
        <begin position="59"/>
        <end position="69"/>
    </location>
</feature>
<dbReference type="GO" id="GO:0005829">
    <property type="term" value="C:cytosol"/>
    <property type="evidence" value="ECO:0007669"/>
    <property type="project" value="TreeGrafter"/>
</dbReference>
<dbReference type="GO" id="GO:0005634">
    <property type="term" value="C:nucleus"/>
    <property type="evidence" value="ECO:0007669"/>
    <property type="project" value="TreeGrafter"/>
</dbReference>
<accession>A0A1W0WRW1</accession>
<dbReference type="PANTHER" id="PTHR12303:SF6">
    <property type="entry name" value="CARNOSINE N-METHYLTRANSFERASE"/>
    <property type="match status" value="1"/>
</dbReference>
<dbReference type="Pfam" id="PF07942">
    <property type="entry name" value="CARME"/>
    <property type="match status" value="1"/>
</dbReference>
<dbReference type="EC" id="2.1.1.22" evidence="2"/>
<dbReference type="OrthoDB" id="978at2759"/>
<dbReference type="Gene3D" id="3.40.50.150">
    <property type="entry name" value="Vaccinia Virus protein VP39"/>
    <property type="match status" value="1"/>
</dbReference>
<evidence type="ECO:0000256" key="2">
    <source>
        <dbReference type="ARBA" id="ARBA00012003"/>
    </source>
</evidence>
<dbReference type="GO" id="GO:0030735">
    <property type="term" value="F:carnosine N-methyltransferase activity"/>
    <property type="evidence" value="ECO:0007669"/>
    <property type="project" value="UniProtKB-EC"/>
</dbReference>
<feature type="compositionally biased region" description="Basic and acidic residues" evidence="6">
    <location>
        <begin position="42"/>
        <end position="51"/>
    </location>
</feature>
<dbReference type="PANTHER" id="PTHR12303">
    <property type="entry name" value="CARNOSINE N-METHYLTRANSFERASE"/>
    <property type="match status" value="1"/>
</dbReference>
<keyword evidence="3" id="KW-0489">Methyltransferase</keyword>
<evidence type="ECO:0000256" key="3">
    <source>
        <dbReference type="ARBA" id="ARBA00022603"/>
    </source>
</evidence>
<evidence type="ECO:0000313" key="8">
    <source>
        <dbReference type="Proteomes" id="UP000192578"/>
    </source>
</evidence>
<name>A0A1W0WRW1_HYPEX</name>
<evidence type="ECO:0000256" key="5">
    <source>
        <dbReference type="ARBA" id="ARBA00022691"/>
    </source>
</evidence>
<keyword evidence="4" id="KW-0808">Transferase</keyword>
<sequence>MDSIACEEVSSPAAADFAAASENGKAEFNYAEAEEEPRHDFHDHHFHEHGSNSHSHSHVHSDAYHKDQVPHPEEMVYSDSDLEEERQHFRTVKAAFRYYRKHCFKKIGRQKTHYLALSSTHRNKLPSLPAHLDALRQCTDVNYQFILRILEQIPFDEPNEPTMEVAAQSPADQTESMPPVGSFQMDKVHTTIRMFVRDWSAEGALERHQSYDPLLNAVRKYVPLRDKEGDRAKILNPGSGLGRLPWELARMGYTSFGNEFSLYMLFASNFVLNCCSEADMYKIYPWIGQASNNMSSADKLAGISVPDVSPTDLSPDHCFGMVAGDFLEVFHRDGTWSAVVTCFFIDTARNILEYIEHIYGLLRPGAFWFNLGPLLYHFADRAQEGCTELTYEELKEAIIRSGFVFLEERCDIPCLYVQNARSMLRSEYRCIFFACQKPLEENTQVSNHETEVKYRLSTEH</sequence>
<proteinExistence type="inferred from homology"/>
<dbReference type="EMBL" id="MTYJ01000055">
    <property type="protein sequence ID" value="OQV17893.1"/>
    <property type="molecule type" value="Genomic_DNA"/>
</dbReference>
<comment type="caution">
    <text evidence="7">The sequence shown here is derived from an EMBL/GenBank/DDBJ whole genome shotgun (WGS) entry which is preliminary data.</text>
</comment>
<keyword evidence="5" id="KW-0949">S-adenosyl-L-methionine</keyword>
<protein>
    <recommendedName>
        <fullName evidence="2">carnosine N-methyltransferase</fullName>
        <ecNumber evidence="2">2.1.1.22</ecNumber>
    </recommendedName>
</protein>
<organism evidence="7 8">
    <name type="scientific">Hypsibius exemplaris</name>
    <name type="common">Freshwater tardigrade</name>
    <dbReference type="NCBI Taxonomy" id="2072580"/>
    <lineage>
        <taxon>Eukaryota</taxon>
        <taxon>Metazoa</taxon>
        <taxon>Ecdysozoa</taxon>
        <taxon>Tardigrada</taxon>
        <taxon>Eutardigrada</taxon>
        <taxon>Parachela</taxon>
        <taxon>Hypsibioidea</taxon>
        <taxon>Hypsibiidae</taxon>
        <taxon>Hypsibius</taxon>
    </lineage>
</organism>
<evidence type="ECO:0000256" key="6">
    <source>
        <dbReference type="SAM" id="MobiDB-lite"/>
    </source>
</evidence>
<dbReference type="SMART" id="SM01296">
    <property type="entry name" value="N2227"/>
    <property type="match status" value="1"/>
</dbReference>
<comment type="similarity">
    <text evidence="1">Belongs to the carnosine N-methyltransferase family.</text>
</comment>
<evidence type="ECO:0000256" key="4">
    <source>
        <dbReference type="ARBA" id="ARBA00022679"/>
    </source>
</evidence>
<feature type="region of interest" description="Disordered" evidence="6">
    <location>
        <begin position="42"/>
        <end position="69"/>
    </location>
</feature>
<dbReference type="GO" id="GO:0032259">
    <property type="term" value="P:methylation"/>
    <property type="evidence" value="ECO:0007669"/>
    <property type="project" value="UniProtKB-KW"/>
</dbReference>
<evidence type="ECO:0000313" key="7">
    <source>
        <dbReference type="EMBL" id="OQV17893.1"/>
    </source>
</evidence>
<dbReference type="InterPro" id="IPR012901">
    <property type="entry name" value="CARME"/>
</dbReference>
<dbReference type="SUPFAM" id="SSF53335">
    <property type="entry name" value="S-adenosyl-L-methionine-dependent methyltransferases"/>
    <property type="match status" value="1"/>
</dbReference>
<dbReference type="AlphaFoldDB" id="A0A1W0WRW1"/>
<dbReference type="Proteomes" id="UP000192578">
    <property type="component" value="Unassembled WGS sequence"/>
</dbReference>